<sequence>MNDLSPDELQKDLTPYIDEDGRLTLRSQDIYLIREDGTQATLINYEDYTGQNARLIEWCYSESDHHFFFSPQKSIDRLQPMNLMGPILTKVIPWNLDNACYPENVDPCELKPGYLLDLRVLQLNRLRAPLNANPPLLEKKDTPIRKLTRDPDRQVNSNIPPCSTHQLKEPVPENLYIVSYLNPLQVKDTNDFYPYHIHYLGAEDINQLPVLDFEKGADIDLDELQQTITELKNQVHSHTFVDISDLISHLGKIKNESNTLTAQSLARYYRNAGVQAGALNPKDVQTDSRLVGTVCMVANLQSFL</sequence>
<name>A0A1N6M6Z0_9VIBR</name>
<dbReference type="Proteomes" id="UP000184774">
    <property type="component" value="Unassembled WGS sequence"/>
</dbReference>
<evidence type="ECO:0000313" key="2">
    <source>
        <dbReference type="Proteomes" id="UP000184774"/>
    </source>
</evidence>
<reference evidence="1 2" key="1">
    <citation type="submission" date="2016-12" db="EMBL/GenBank/DDBJ databases">
        <authorList>
            <person name="Song W.-J."/>
            <person name="Kurnit D.M."/>
        </authorList>
    </citation>
    <scope>NUCLEOTIDE SEQUENCE [LARGE SCALE GENOMIC DNA]</scope>
    <source>
        <strain evidence="1 2">CECT 9026</strain>
    </source>
</reference>
<dbReference type="AlphaFoldDB" id="A0A1N6M6Z0"/>
<dbReference type="EMBL" id="FSSB01000018">
    <property type="protein sequence ID" value="SIO95184.1"/>
    <property type="molecule type" value="Genomic_DNA"/>
</dbReference>
<accession>A0A1N6M6Z0</accession>
<evidence type="ECO:0000313" key="1">
    <source>
        <dbReference type="EMBL" id="SIO95184.1"/>
    </source>
</evidence>
<gene>
    <name evidence="1" type="ORF">VSP9026_02925</name>
</gene>
<proteinExistence type="predicted"/>
<organism evidence="1 2">
    <name type="scientific">Vibrio spartinae</name>
    <dbReference type="NCBI Taxonomy" id="1918945"/>
    <lineage>
        <taxon>Bacteria</taxon>
        <taxon>Pseudomonadati</taxon>
        <taxon>Pseudomonadota</taxon>
        <taxon>Gammaproteobacteria</taxon>
        <taxon>Vibrionales</taxon>
        <taxon>Vibrionaceae</taxon>
        <taxon>Vibrio</taxon>
    </lineage>
</organism>
<protein>
    <submittedName>
        <fullName evidence="1">Uncharacterized protein</fullName>
    </submittedName>
</protein>